<dbReference type="InterPro" id="IPR001789">
    <property type="entry name" value="Sig_transdc_resp-reg_receiver"/>
</dbReference>
<proteinExistence type="predicted"/>
<dbReference type="EMBL" id="FOXC01000004">
    <property type="protein sequence ID" value="SFP04375.1"/>
    <property type="molecule type" value="Genomic_DNA"/>
</dbReference>
<evidence type="ECO:0000256" key="1">
    <source>
        <dbReference type="ARBA" id="ARBA00022553"/>
    </source>
</evidence>
<dbReference type="CDD" id="cd17546">
    <property type="entry name" value="REC_hyHK_CKI1_RcsC-like"/>
    <property type="match status" value="1"/>
</dbReference>
<reference evidence="7 8" key="1">
    <citation type="submission" date="2016-10" db="EMBL/GenBank/DDBJ databases">
        <authorList>
            <person name="de Groot N.N."/>
        </authorList>
    </citation>
    <scope>NUCLEOTIDE SEQUENCE [LARGE SCALE GENOMIC DNA]</scope>
    <source>
        <strain evidence="7 8">DSM 17073</strain>
    </source>
</reference>
<reference evidence="6 9" key="2">
    <citation type="submission" date="2019-07" db="EMBL/GenBank/DDBJ databases">
        <title>Whole genome shotgun sequence of Halolactibacillus halophilus NBRC 100868.</title>
        <authorList>
            <person name="Hosoyama A."/>
            <person name="Uohara A."/>
            <person name="Ohji S."/>
            <person name="Ichikawa N."/>
        </authorList>
    </citation>
    <scope>NUCLEOTIDE SEQUENCE [LARGE SCALE GENOMIC DNA]</scope>
    <source>
        <strain evidence="6 9">NBRC 100868</strain>
    </source>
</reference>
<keyword evidence="9" id="KW-1185">Reference proteome</keyword>
<dbReference type="RefSeq" id="WP_089830146.1">
    <property type="nucleotide sequence ID" value="NZ_BJWI01000004.1"/>
</dbReference>
<dbReference type="InterPro" id="IPR036641">
    <property type="entry name" value="HPT_dom_sf"/>
</dbReference>
<dbReference type="EMBL" id="BJWI01000004">
    <property type="protein sequence ID" value="GEM01002.1"/>
    <property type="molecule type" value="Genomic_DNA"/>
</dbReference>
<dbReference type="PROSITE" id="PS50110">
    <property type="entry name" value="RESPONSE_REGULATORY"/>
    <property type="match status" value="2"/>
</dbReference>
<dbReference type="SMART" id="SM00267">
    <property type="entry name" value="GGDEF"/>
    <property type="match status" value="1"/>
</dbReference>
<dbReference type="Gene3D" id="3.30.70.270">
    <property type="match status" value="1"/>
</dbReference>
<dbReference type="Gene3D" id="1.20.120.160">
    <property type="entry name" value="HPT domain"/>
    <property type="match status" value="1"/>
</dbReference>
<feature type="domain" description="Response regulatory" evidence="4">
    <location>
        <begin position="135"/>
        <end position="249"/>
    </location>
</feature>
<dbReference type="SUPFAM" id="SSF55073">
    <property type="entry name" value="Nucleotide cyclase"/>
    <property type="match status" value="1"/>
</dbReference>
<dbReference type="Gene3D" id="3.40.50.2300">
    <property type="match status" value="2"/>
</dbReference>
<evidence type="ECO:0000313" key="7">
    <source>
        <dbReference type="EMBL" id="SFP04375.1"/>
    </source>
</evidence>
<keyword evidence="2" id="KW-0902">Two-component regulatory system</keyword>
<evidence type="ECO:0000259" key="4">
    <source>
        <dbReference type="PROSITE" id="PS50110"/>
    </source>
</evidence>
<dbReference type="CDD" id="cd00156">
    <property type="entry name" value="REC"/>
    <property type="match status" value="1"/>
</dbReference>
<dbReference type="Pfam" id="PF00990">
    <property type="entry name" value="GGDEF"/>
    <property type="match status" value="1"/>
</dbReference>
<dbReference type="InterPro" id="IPR000160">
    <property type="entry name" value="GGDEF_dom"/>
</dbReference>
<keyword evidence="1 3" id="KW-0597">Phosphoprotein</keyword>
<evidence type="ECO:0000256" key="3">
    <source>
        <dbReference type="PROSITE-ProRule" id="PRU00169"/>
    </source>
</evidence>
<dbReference type="InterPro" id="IPR050595">
    <property type="entry name" value="Bact_response_regulator"/>
</dbReference>
<feature type="domain" description="Response regulatory" evidence="4">
    <location>
        <begin position="431"/>
        <end position="547"/>
    </location>
</feature>
<feature type="modified residue" description="4-aspartylphosphate" evidence="3">
    <location>
        <position position="184"/>
    </location>
</feature>
<evidence type="ECO:0000313" key="6">
    <source>
        <dbReference type="EMBL" id="GEM01002.1"/>
    </source>
</evidence>
<dbReference type="NCBIfam" id="TIGR00254">
    <property type="entry name" value="GGDEF"/>
    <property type="match status" value="1"/>
</dbReference>
<dbReference type="AlphaFoldDB" id="A0A1I5M4C4"/>
<evidence type="ECO:0000313" key="8">
    <source>
        <dbReference type="Proteomes" id="UP000242243"/>
    </source>
</evidence>
<dbReference type="PANTHER" id="PTHR44591:SF14">
    <property type="entry name" value="PROTEIN PILG"/>
    <property type="match status" value="1"/>
</dbReference>
<name>A0A1I5M4C4_9BACI</name>
<evidence type="ECO:0000256" key="2">
    <source>
        <dbReference type="ARBA" id="ARBA00023012"/>
    </source>
</evidence>
<evidence type="ECO:0000313" key="9">
    <source>
        <dbReference type="Proteomes" id="UP000321547"/>
    </source>
</evidence>
<dbReference type="STRING" id="306540.SAMN05421839_10420"/>
<dbReference type="SUPFAM" id="SSF52172">
    <property type="entry name" value="CheY-like"/>
    <property type="match status" value="2"/>
</dbReference>
<feature type="domain" description="GGDEF" evidence="5">
    <location>
        <begin position="289"/>
        <end position="423"/>
    </location>
</feature>
<dbReference type="SMART" id="SM00448">
    <property type="entry name" value="REC"/>
    <property type="match status" value="2"/>
</dbReference>
<dbReference type="InterPro" id="IPR043128">
    <property type="entry name" value="Rev_trsase/Diguanyl_cyclase"/>
</dbReference>
<feature type="modified residue" description="4-aspartylphosphate" evidence="3">
    <location>
        <position position="480"/>
    </location>
</feature>
<accession>A0A1I5M4C4</accession>
<dbReference type="GO" id="GO:0000160">
    <property type="term" value="P:phosphorelay signal transduction system"/>
    <property type="evidence" value="ECO:0007669"/>
    <property type="project" value="UniProtKB-KW"/>
</dbReference>
<dbReference type="SUPFAM" id="SSF47226">
    <property type="entry name" value="Histidine-containing phosphotransfer domain, HPT domain"/>
    <property type="match status" value="1"/>
</dbReference>
<organism evidence="7 8">
    <name type="scientific">Halolactibacillus halophilus</name>
    <dbReference type="NCBI Taxonomy" id="306540"/>
    <lineage>
        <taxon>Bacteria</taxon>
        <taxon>Bacillati</taxon>
        <taxon>Bacillota</taxon>
        <taxon>Bacilli</taxon>
        <taxon>Bacillales</taxon>
        <taxon>Bacillaceae</taxon>
        <taxon>Halolactibacillus</taxon>
    </lineage>
</organism>
<dbReference type="PROSITE" id="PS50887">
    <property type="entry name" value="GGDEF"/>
    <property type="match status" value="1"/>
</dbReference>
<gene>
    <name evidence="6" type="ORF">HHA03_05340</name>
    <name evidence="7" type="ORF">SAMN05421839_10420</name>
</gene>
<dbReference type="Proteomes" id="UP000242243">
    <property type="component" value="Unassembled WGS sequence"/>
</dbReference>
<dbReference type="InterPro" id="IPR029787">
    <property type="entry name" value="Nucleotide_cyclase"/>
</dbReference>
<dbReference type="Pfam" id="PF00072">
    <property type="entry name" value="Response_reg"/>
    <property type="match status" value="2"/>
</dbReference>
<evidence type="ECO:0000259" key="5">
    <source>
        <dbReference type="PROSITE" id="PS50887"/>
    </source>
</evidence>
<dbReference type="CDD" id="cd01949">
    <property type="entry name" value="GGDEF"/>
    <property type="match status" value="1"/>
</dbReference>
<dbReference type="InterPro" id="IPR011006">
    <property type="entry name" value="CheY-like_superfamily"/>
</dbReference>
<protein>
    <submittedName>
        <fullName evidence="7">Diguanylate cyclase (GGDEF) domain-containing protein</fullName>
    </submittedName>
</protein>
<dbReference type="PANTHER" id="PTHR44591">
    <property type="entry name" value="STRESS RESPONSE REGULATOR PROTEIN 1"/>
    <property type="match status" value="1"/>
</dbReference>
<dbReference type="Proteomes" id="UP000321547">
    <property type="component" value="Unassembled WGS sequence"/>
</dbReference>
<dbReference type="FunFam" id="3.30.70.270:FF:000001">
    <property type="entry name" value="Diguanylate cyclase domain protein"/>
    <property type="match status" value="1"/>
</dbReference>
<dbReference type="OrthoDB" id="9759607at2"/>
<sequence length="549" mass="62304">MDVNKMSALILKAQKAFLVEKNKVMGHIAKQVIMFISTRDKKLYDELYRFFHSAKGTAGTIELPAIEKVAADNEALLVNQLNDDQTEEAAFLQLIFNTGEMFRLINRHLEAGVLNEHDSIDPTEIDQPQGMSQGKIMVLDDDVQLLDYLSDVLKNEGFQVYITSNSNDAIDFIKNEAVDLAIIDIVMPEKSGFDMFNDVIKINKELPIVFLTGVGTPHIRNEALRLGATNILRKPVDVDELLAQIKGTLKKVEAKNELYYVDELTGAYTRKRFSQQFELTKTKYLNEGEVFSVAFLDLDYFKTINDTYGHLFGDKMLIEFTSTIRHHLNETGDLYRFGGDEFLVIFRNLKAKAAKELIEEIRTEIQSKPFVTEQNDQVVLSFSAGIAEFGDKSETKTILLEKADKALYIAKEKGKNQTYIKEINASITKDKILVVDEEPMLRKIIETRLGYLGYTIDYASDGQMAIDKMAETRYDLILLDLTLPKVTGIDVLKQIKNRRFNDDQKTIILTGNAHAAIKTEALQLGADDFLTKPFSLDMLEHKIKKMMTT</sequence>